<evidence type="ECO:0000313" key="2">
    <source>
        <dbReference type="Proteomes" id="UP000789375"/>
    </source>
</evidence>
<gene>
    <name evidence="1" type="ORF">FMOSSE_LOCUS1120</name>
</gene>
<name>A0A9N8V6A4_FUNMO</name>
<keyword evidence="2" id="KW-1185">Reference proteome</keyword>
<dbReference type="AlphaFoldDB" id="A0A9N8V6A4"/>
<proteinExistence type="predicted"/>
<reference evidence="1" key="1">
    <citation type="submission" date="2021-06" db="EMBL/GenBank/DDBJ databases">
        <authorList>
            <person name="Kallberg Y."/>
            <person name="Tangrot J."/>
            <person name="Rosling A."/>
        </authorList>
    </citation>
    <scope>NUCLEOTIDE SEQUENCE</scope>
    <source>
        <strain evidence="1">87-6 pot B 2015</strain>
    </source>
</reference>
<protein>
    <submittedName>
        <fullName evidence="1">5049_t:CDS:1</fullName>
    </submittedName>
</protein>
<dbReference type="InterPro" id="IPR032675">
    <property type="entry name" value="LRR_dom_sf"/>
</dbReference>
<accession>A0A9N8V6A4</accession>
<dbReference type="Gene3D" id="3.80.10.10">
    <property type="entry name" value="Ribonuclease Inhibitor"/>
    <property type="match status" value="1"/>
</dbReference>
<comment type="caution">
    <text evidence="1">The sequence shown here is derived from an EMBL/GenBank/DDBJ whole genome shotgun (WGS) entry which is preliminary data.</text>
</comment>
<dbReference type="SUPFAM" id="SSF52047">
    <property type="entry name" value="RNI-like"/>
    <property type="match status" value="1"/>
</dbReference>
<dbReference type="Proteomes" id="UP000789375">
    <property type="component" value="Unassembled WGS sequence"/>
</dbReference>
<organism evidence="1 2">
    <name type="scientific">Funneliformis mosseae</name>
    <name type="common">Endomycorrhizal fungus</name>
    <name type="synonym">Glomus mosseae</name>
    <dbReference type="NCBI Taxonomy" id="27381"/>
    <lineage>
        <taxon>Eukaryota</taxon>
        <taxon>Fungi</taxon>
        <taxon>Fungi incertae sedis</taxon>
        <taxon>Mucoromycota</taxon>
        <taxon>Glomeromycotina</taxon>
        <taxon>Glomeromycetes</taxon>
        <taxon>Glomerales</taxon>
        <taxon>Glomeraceae</taxon>
        <taxon>Funneliformis</taxon>
    </lineage>
</organism>
<sequence length="540" mass="62323">MSSYLLYEIFEKIFYYLRNDTGTLYSCLLVKRSWCRSIVPILWSNPFKSVKPGKAGKLMETYLKFLPCEPNQNAHLLLRNGKDLLSLLRGNSTFIFDYPIYLKVLDCLELNRVIKEWSILIVPRENSSYSGQLEYCSRWFSNKIINFFIKKCGRIETMILILDVYHFYGIPAVKNVEELVGFTSLRTLHLDYCCDGHVLSNVRDNYRSIEELWISFIKTGVNTDALIKLIKSQRGLKDFRLRNASFIMENFFGVSNDLLKALMTQKDTLHTVQFFNCQFVGCKSLEPLAECTNISRLGFFNCEGMIGEKIVPLAVSLKKLSVLALAIYEGFSADVMINMIRNSQESLKRISFPLATSENYVSRVFRDMTPYSMNLIGITVCFQLGDDESFRSFLSLLDACPNLEYLCLEGGDNDGTPLDFDDPCMIMGFERLAKIMPRKVHRLLLYNVSVSPLSLQSFLDNCVAKIKYLGLYECPSFFDNHISVIIEYAQKHNEMLKNLIIHRCHLVNIEAIHLAMEVIEKVQCSDQEPRDMEFTTWLEF</sequence>
<dbReference type="EMBL" id="CAJVPP010000125">
    <property type="protein sequence ID" value="CAG8445207.1"/>
    <property type="molecule type" value="Genomic_DNA"/>
</dbReference>
<evidence type="ECO:0000313" key="1">
    <source>
        <dbReference type="EMBL" id="CAG8445207.1"/>
    </source>
</evidence>